<comment type="caution">
    <text evidence="5">The sequence shown here is derived from an EMBL/GenBank/DDBJ whole genome shotgun (WGS) entry which is preliminary data.</text>
</comment>
<dbReference type="Pfam" id="PF13439">
    <property type="entry name" value="Glyco_transf_4"/>
    <property type="match status" value="1"/>
</dbReference>
<sequence>MAPRILLDATAVPADRGGLGRYVDGLLTALHTAGADLAVACQRADEKRYELLAPRARIVAGPAALAHRASRLAWEQSGLPYVADSVGADVIHLPTYTMPVSASLPTVVTIHDVTMFADPEMHDPVRTTYIKSATRTAARRATRLIVPSRATRDELVRVLGADPSHIDVAYHGVDHEAFHRPDQAEVDRVSDRLSLHGRPYIAYLGALEPRKNVPNLIRGWVRACDRLAEAPALVLGGGGGWDDEVDAALATVPLKLRVLRPGYLPWSALPGFFGGALVVALPSRGEGFGLPVLEAMACGAPVLTTRRGPLPEVGGEAVAYTEPDPEGIGSALTSLIEDPEHRAKLGAAAHARAQEFSWTASAAAHLASYQRAIDEHEASRESRTH</sequence>
<dbReference type="EMBL" id="SMKU01000052">
    <property type="protein sequence ID" value="TDD90208.1"/>
    <property type="molecule type" value="Genomic_DNA"/>
</dbReference>
<dbReference type="GO" id="GO:0016757">
    <property type="term" value="F:glycosyltransferase activity"/>
    <property type="evidence" value="ECO:0007669"/>
    <property type="project" value="UniProtKB-KW"/>
</dbReference>
<proteinExistence type="predicted"/>
<reference evidence="5 6" key="1">
    <citation type="submission" date="2019-03" db="EMBL/GenBank/DDBJ databases">
        <title>Draft genome sequences of novel Actinobacteria.</title>
        <authorList>
            <person name="Sahin N."/>
            <person name="Ay H."/>
            <person name="Saygin H."/>
        </authorList>
    </citation>
    <scope>NUCLEOTIDE SEQUENCE [LARGE SCALE GENOMIC DNA]</scope>
    <source>
        <strain evidence="5 6">H3C3</strain>
    </source>
</reference>
<evidence type="ECO:0000259" key="3">
    <source>
        <dbReference type="Pfam" id="PF00534"/>
    </source>
</evidence>
<evidence type="ECO:0000313" key="5">
    <source>
        <dbReference type="EMBL" id="TDD90208.1"/>
    </source>
</evidence>
<organism evidence="5 6">
    <name type="scientific">Actinomadura rubrisoli</name>
    <dbReference type="NCBI Taxonomy" id="2530368"/>
    <lineage>
        <taxon>Bacteria</taxon>
        <taxon>Bacillati</taxon>
        <taxon>Actinomycetota</taxon>
        <taxon>Actinomycetes</taxon>
        <taxon>Streptosporangiales</taxon>
        <taxon>Thermomonosporaceae</taxon>
        <taxon>Actinomadura</taxon>
    </lineage>
</organism>
<keyword evidence="2 5" id="KW-0808">Transferase</keyword>
<dbReference type="InterPro" id="IPR028098">
    <property type="entry name" value="Glyco_trans_4-like_N"/>
</dbReference>
<name>A0A4R5BT30_9ACTN</name>
<evidence type="ECO:0000256" key="2">
    <source>
        <dbReference type="ARBA" id="ARBA00022679"/>
    </source>
</evidence>
<dbReference type="SUPFAM" id="SSF53756">
    <property type="entry name" value="UDP-Glycosyltransferase/glycogen phosphorylase"/>
    <property type="match status" value="1"/>
</dbReference>
<feature type="domain" description="Glycosyltransferase subfamily 4-like N-terminal" evidence="4">
    <location>
        <begin position="17"/>
        <end position="176"/>
    </location>
</feature>
<accession>A0A4R5BT30</accession>
<dbReference type="GO" id="GO:0009103">
    <property type="term" value="P:lipopolysaccharide biosynthetic process"/>
    <property type="evidence" value="ECO:0007669"/>
    <property type="project" value="TreeGrafter"/>
</dbReference>
<dbReference type="InterPro" id="IPR001296">
    <property type="entry name" value="Glyco_trans_1"/>
</dbReference>
<keyword evidence="6" id="KW-1185">Reference proteome</keyword>
<protein>
    <submittedName>
        <fullName evidence="5">Glycosyltransferase family 1 protein</fullName>
    </submittedName>
</protein>
<dbReference type="AlphaFoldDB" id="A0A4R5BT30"/>
<keyword evidence="1" id="KW-0328">Glycosyltransferase</keyword>
<evidence type="ECO:0000313" key="6">
    <source>
        <dbReference type="Proteomes" id="UP000294513"/>
    </source>
</evidence>
<feature type="domain" description="Glycosyl transferase family 1" evidence="3">
    <location>
        <begin position="196"/>
        <end position="350"/>
    </location>
</feature>
<dbReference type="CDD" id="cd03809">
    <property type="entry name" value="GT4_MtfB-like"/>
    <property type="match status" value="1"/>
</dbReference>
<dbReference type="OrthoDB" id="9801609at2"/>
<evidence type="ECO:0000259" key="4">
    <source>
        <dbReference type="Pfam" id="PF13439"/>
    </source>
</evidence>
<evidence type="ECO:0000256" key="1">
    <source>
        <dbReference type="ARBA" id="ARBA00022676"/>
    </source>
</evidence>
<dbReference type="RefSeq" id="WP_131892842.1">
    <property type="nucleotide sequence ID" value="NZ_SMKU01000052.1"/>
</dbReference>
<dbReference type="Pfam" id="PF00534">
    <property type="entry name" value="Glycos_transf_1"/>
    <property type="match status" value="1"/>
</dbReference>
<dbReference type="PANTHER" id="PTHR46401:SF2">
    <property type="entry name" value="GLYCOSYLTRANSFERASE WBBK-RELATED"/>
    <property type="match status" value="1"/>
</dbReference>
<dbReference type="Gene3D" id="3.40.50.2000">
    <property type="entry name" value="Glycogen Phosphorylase B"/>
    <property type="match status" value="2"/>
</dbReference>
<gene>
    <name evidence="5" type="ORF">E1298_13240</name>
</gene>
<dbReference type="Proteomes" id="UP000294513">
    <property type="component" value="Unassembled WGS sequence"/>
</dbReference>
<dbReference type="PANTHER" id="PTHR46401">
    <property type="entry name" value="GLYCOSYLTRANSFERASE WBBK-RELATED"/>
    <property type="match status" value="1"/>
</dbReference>